<dbReference type="STRING" id="4097.A0A1S4C092"/>
<feature type="compositionally biased region" description="Pro residues" evidence="1">
    <location>
        <begin position="78"/>
        <end position="96"/>
    </location>
</feature>
<dbReference type="KEGG" id="nta:107813686"/>
<feature type="compositionally biased region" description="Low complexity" evidence="1">
    <location>
        <begin position="58"/>
        <end position="77"/>
    </location>
</feature>
<dbReference type="OMA" id="MAIMAMS"/>
<evidence type="ECO:0000313" key="3">
    <source>
        <dbReference type="RefSeq" id="XP_016494464.1"/>
    </source>
</evidence>
<dbReference type="PaxDb" id="4097-A0A1S4C092"/>
<accession>A0A1S4C092</accession>
<proteinExistence type="predicted"/>
<reference evidence="3" key="1">
    <citation type="submission" date="2025-08" db="UniProtKB">
        <authorList>
            <consortium name="RefSeq"/>
        </authorList>
    </citation>
    <scope>IDENTIFICATION</scope>
</reference>
<sequence length="126" mass="12358">MATSCVMSVLSLSFTFLALSAAQEPTMPPSSMAAPPTIAMPPFMSPPAPVAFPPTMSPGPSVSSSPAPGAPDMAPLMPASPPAPMGPGPVSSPAPAPTHAVLPSSAFVHGSSMAMVALIGSAALFF</sequence>
<organism evidence="3">
    <name type="scientific">Nicotiana tabacum</name>
    <name type="common">Common tobacco</name>
    <dbReference type="NCBI Taxonomy" id="4097"/>
    <lineage>
        <taxon>Eukaryota</taxon>
        <taxon>Viridiplantae</taxon>
        <taxon>Streptophyta</taxon>
        <taxon>Embryophyta</taxon>
        <taxon>Tracheophyta</taxon>
        <taxon>Spermatophyta</taxon>
        <taxon>Magnoliopsida</taxon>
        <taxon>eudicotyledons</taxon>
        <taxon>Gunneridae</taxon>
        <taxon>Pentapetalae</taxon>
        <taxon>asterids</taxon>
        <taxon>lamiids</taxon>
        <taxon>Solanales</taxon>
        <taxon>Solanaceae</taxon>
        <taxon>Nicotianoideae</taxon>
        <taxon>Nicotianeae</taxon>
        <taxon>Nicotiana</taxon>
    </lineage>
</organism>
<evidence type="ECO:0000256" key="2">
    <source>
        <dbReference type="SAM" id="SignalP"/>
    </source>
</evidence>
<name>A0A1S4C092_TOBAC</name>
<gene>
    <name evidence="3" type="primary">LOC107813686</name>
</gene>
<dbReference type="AlphaFoldDB" id="A0A1S4C092"/>
<feature type="chain" id="PRO_5010164811" evidence="2">
    <location>
        <begin position="23"/>
        <end position="126"/>
    </location>
</feature>
<protein>
    <submittedName>
        <fullName evidence="3">Lysine-rich arabinogalactan protein 19-like</fullName>
    </submittedName>
</protein>
<keyword evidence="2" id="KW-0732">Signal</keyword>
<evidence type="ECO:0000256" key="1">
    <source>
        <dbReference type="SAM" id="MobiDB-lite"/>
    </source>
</evidence>
<feature type="region of interest" description="Disordered" evidence="1">
    <location>
        <begin position="54"/>
        <end position="96"/>
    </location>
</feature>
<dbReference type="RefSeq" id="XP_016494464.1">
    <property type="nucleotide sequence ID" value="XM_016638978.1"/>
</dbReference>
<feature type="signal peptide" evidence="2">
    <location>
        <begin position="1"/>
        <end position="22"/>
    </location>
</feature>